<feature type="compositionally biased region" description="Polar residues" evidence="1">
    <location>
        <begin position="88"/>
        <end position="103"/>
    </location>
</feature>
<reference evidence="3 4" key="1">
    <citation type="submission" date="2021-01" db="EMBL/GenBank/DDBJ databases">
        <title>Genomic Encyclopedia of Type Strains, Phase IV (KMG-IV): sequencing the most valuable type-strain genomes for metagenomic binning, comparative biology and taxonomic classification.</title>
        <authorList>
            <person name="Goeker M."/>
        </authorList>
    </citation>
    <scope>NUCLEOTIDE SEQUENCE [LARGE SCALE GENOMIC DNA]</scope>
    <source>
        <strain evidence="3 4">DSM 27513</strain>
    </source>
</reference>
<dbReference type="RefSeq" id="WP_205017258.1">
    <property type="nucleotide sequence ID" value="NZ_JAFBEI010000022.1"/>
</dbReference>
<dbReference type="InterPro" id="IPR021197">
    <property type="entry name" value="Cross-wall-target_lipo_motif"/>
</dbReference>
<comment type="caution">
    <text evidence="3">The sequence shown here is derived from an EMBL/GenBank/DDBJ whole genome shotgun (WGS) entry which is preliminary data.</text>
</comment>
<dbReference type="Pfam" id="PF08481">
    <property type="entry name" value="GBS_Bsp-like"/>
    <property type="match status" value="6"/>
</dbReference>
<evidence type="ECO:0008006" key="5">
    <source>
        <dbReference type="Google" id="ProtNLM"/>
    </source>
</evidence>
<evidence type="ECO:0000256" key="2">
    <source>
        <dbReference type="SAM" id="SignalP"/>
    </source>
</evidence>
<dbReference type="InterPro" id="IPR013688">
    <property type="entry name" value="GBS_Bsp-like"/>
</dbReference>
<evidence type="ECO:0000313" key="4">
    <source>
        <dbReference type="Proteomes" id="UP000809081"/>
    </source>
</evidence>
<evidence type="ECO:0000256" key="1">
    <source>
        <dbReference type="SAM" id="MobiDB-lite"/>
    </source>
</evidence>
<sequence length="939" mass="102412">MKKKEYFGFKKSRSYGLCGVVLATALLGFSYKASADETSTVANDNQISNLITETSNLTSNTTSSEIQTQEPIAETSEVTEVTEELQPTEITSSEEPSTNNLEKTTSEEPNLPSYQEQETPITQQDDQTTSSVLEQISPNLVSQEPQAKVNTSLETASHQAETTPSSDDRLQDDNGNLDLSAATAPVDPTVVTSVSLHGANLNLQYNQTIASNAQLLFAVWSEERDQDDLKWYKADSKGAVNVPLSNHKSLGTYNIHTYQSVNGQMTGLNARTFIVAEPKVTTSIEKVSSTSYKVTVSNVPSYITNVSLPTWTEANGQDDIIWHEAEQSSSSTYTATISTATHHLEYGHYNVHVYGYNQITQSLVGLATNGFDNQLQVGEVTVTPTATSKGIELTLSADLAANITIMHAVWSEKNGQDDLKWYTADKSGKTLVDYTGDYGIYNIHTYAAVNGSMIGLNTSTISITEPHVKTAITQVDDTTYKVTVSDVPSYITDISLPVWSSKNDQDDIKWTSTQTDGEGNYTATISLKDHNFDTGHYNVHVYGHSQVTKGLVGLTATAGFDVSQEGITLTEPGVSYQNYDATNGTIQIVITETDHSKTIKSVNVAAWSQDNQANLHWYSSSQVVNGKIIVTVDEKYHHNLAGTYTIHAYVTTTDGNTNGTNVGQFHFDKTKADASVAVAYTGTGIYNVTISNITSSGEVLYAVWSNINDQDDIIWYNSQQIGDRAFGTINVANHKGTGDYSIHVYQKDHDTMTFLTSTTFTVDQTDFTTPYYNQRDARWGGNRYGNYSLSYSGCVPTSLAMVFSSLTDKTVLPTDVANYLYNNTSEFNKSFAGTSGQGILEAASAWGMTATPLGSQNALITALKEGHHVLAAVQYDKFVSSGTHELVLKGYSNGNTYVYDPYTQGNVGWYAINALWKEQSTDRIDTAGVGAPFIKIVDA</sequence>
<feature type="region of interest" description="Disordered" evidence="1">
    <location>
        <begin position="56"/>
        <end position="177"/>
    </location>
</feature>
<gene>
    <name evidence="3" type="ORF">JOC31_001201</name>
</gene>
<proteinExistence type="predicted"/>
<feature type="signal peptide" evidence="2">
    <location>
        <begin position="1"/>
        <end position="35"/>
    </location>
</feature>
<protein>
    <recommendedName>
        <fullName evidence="5">Cell surface protein</fullName>
    </recommendedName>
</protein>
<accession>A0ABS2PLR5</accession>
<dbReference type="Gene3D" id="2.60.40.3760">
    <property type="match status" value="6"/>
</dbReference>
<organism evidence="3 4">
    <name type="scientific">Streptococcus saliviloxodontae</name>
    <dbReference type="NCBI Taxonomy" id="1349416"/>
    <lineage>
        <taxon>Bacteria</taxon>
        <taxon>Bacillati</taxon>
        <taxon>Bacillota</taxon>
        <taxon>Bacilli</taxon>
        <taxon>Lactobacillales</taxon>
        <taxon>Streptococcaceae</taxon>
        <taxon>Streptococcus</taxon>
    </lineage>
</organism>
<keyword evidence="2" id="KW-0732">Signal</keyword>
<feature type="compositionally biased region" description="Low complexity" evidence="1">
    <location>
        <begin position="56"/>
        <end position="66"/>
    </location>
</feature>
<evidence type="ECO:0000313" key="3">
    <source>
        <dbReference type="EMBL" id="MBM7636380.1"/>
    </source>
</evidence>
<dbReference type="NCBIfam" id="TIGR03726">
    <property type="entry name" value="strep_RK_lipo"/>
    <property type="match status" value="1"/>
</dbReference>
<dbReference type="Gene3D" id="3.90.70.10">
    <property type="entry name" value="Cysteine proteinases"/>
    <property type="match status" value="1"/>
</dbReference>
<feature type="compositionally biased region" description="Polar residues" evidence="1">
    <location>
        <begin position="112"/>
        <end position="165"/>
    </location>
</feature>
<name>A0ABS2PLR5_9STRE</name>
<dbReference type="EMBL" id="JAFBEI010000022">
    <property type="protein sequence ID" value="MBM7636380.1"/>
    <property type="molecule type" value="Genomic_DNA"/>
</dbReference>
<keyword evidence="4" id="KW-1185">Reference proteome</keyword>
<dbReference type="Proteomes" id="UP000809081">
    <property type="component" value="Unassembled WGS sequence"/>
</dbReference>
<feature type="chain" id="PRO_5045166576" description="Cell surface protein" evidence="2">
    <location>
        <begin position="36"/>
        <end position="939"/>
    </location>
</feature>